<name>A0A9D1SUK9_9FIRM</name>
<proteinExistence type="predicted"/>
<feature type="transmembrane region" description="Helical" evidence="1">
    <location>
        <begin position="365"/>
        <end position="385"/>
    </location>
</feature>
<feature type="transmembrane region" description="Helical" evidence="1">
    <location>
        <begin position="242"/>
        <end position="272"/>
    </location>
</feature>
<feature type="transmembrane region" description="Helical" evidence="1">
    <location>
        <begin position="123"/>
        <end position="143"/>
    </location>
</feature>
<keyword evidence="1" id="KW-0812">Transmembrane</keyword>
<gene>
    <name evidence="3" type="ORF">IAD25_06290</name>
</gene>
<dbReference type="Proteomes" id="UP000824130">
    <property type="component" value="Unassembled WGS sequence"/>
</dbReference>
<dbReference type="GO" id="GO:0005886">
    <property type="term" value="C:plasma membrane"/>
    <property type="evidence" value="ECO:0007669"/>
    <property type="project" value="TreeGrafter"/>
</dbReference>
<feature type="transmembrane region" description="Helical" evidence="1">
    <location>
        <begin position="155"/>
        <end position="176"/>
    </location>
</feature>
<protein>
    <submittedName>
        <fullName evidence="3">Ferrous iron transporter B</fullName>
    </submittedName>
</protein>
<feature type="domain" description="Nucleoside transporter/FeoB GTPase Gate" evidence="2">
    <location>
        <begin position="255"/>
        <end position="391"/>
    </location>
</feature>
<evidence type="ECO:0000259" key="2">
    <source>
        <dbReference type="Pfam" id="PF07670"/>
    </source>
</evidence>
<dbReference type="PANTHER" id="PTHR43185">
    <property type="entry name" value="FERROUS IRON TRANSPORT PROTEIN B"/>
    <property type="match status" value="1"/>
</dbReference>
<reference evidence="3" key="1">
    <citation type="submission" date="2020-10" db="EMBL/GenBank/DDBJ databases">
        <authorList>
            <person name="Gilroy R."/>
        </authorList>
    </citation>
    <scope>NUCLEOTIDE SEQUENCE</scope>
    <source>
        <strain evidence="3">ChiSjej4B22-8349</strain>
    </source>
</reference>
<dbReference type="PANTHER" id="PTHR43185:SF1">
    <property type="entry name" value="FE(2+) TRANSPORTER FEOB"/>
    <property type="match status" value="1"/>
</dbReference>
<feature type="transmembrane region" description="Helical" evidence="1">
    <location>
        <begin position="67"/>
        <end position="93"/>
    </location>
</feature>
<evidence type="ECO:0000256" key="1">
    <source>
        <dbReference type="SAM" id="Phobius"/>
    </source>
</evidence>
<accession>A0A9D1SUK9</accession>
<comment type="caution">
    <text evidence="3">The sequence shown here is derived from an EMBL/GenBank/DDBJ whole genome shotgun (WGS) entry which is preliminary data.</text>
</comment>
<keyword evidence="1" id="KW-1133">Transmembrane helix</keyword>
<evidence type="ECO:0000313" key="4">
    <source>
        <dbReference type="Proteomes" id="UP000824130"/>
    </source>
</evidence>
<dbReference type="InterPro" id="IPR050860">
    <property type="entry name" value="FeoB_GTPase"/>
</dbReference>
<dbReference type="EMBL" id="DVOB01000135">
    <property type="protein sequence ID" value="HIU96308.1"/>
    <property type="molecule type" value="Genomic_DNA"/>
</dbReference>
<feature type="domain" description="Nucleoside transporter/FeoB GTPase Gate" evidence="2">
    <location>
        <begin position="79"/>
        <end position="174"/>
    </location>
</feature>
<feature type="transmembrane region" description="Helical" evidence="1">
    <location>
        <begin position="182"/>
        <end position="206"/>
    </location>
</feature>
<feature type="transmembrane region" description="Helical" evidence="1">
    <location>
        <begin position="397"/>
        <end position="418"/>
    </location>
</feature>
<organism evidence="3 4">
    <name type="scientific">Candidatus Allocopromorpha excrementipullorum</name>
    <dbReference type="NCBI Taxonomy" id="2840743"/>
    <lineage>
        <taxon>Bacteria</taxon>
        <taxon>Bacillati</taxon>
        <taxon>Bacillota</taxon>
        <taxon>Clostridia</taxon>
        <taxon>Eubacteriales</taxon>
        <taxon>Eubacteriaceae</taxon>
        <taxon>Eubacteriaceae incertae sedis</taxon>
        <taxon>Candidatus Allocopromorpha</taxon>
    </lineage>
</organism>
<reference evidence="3" key="2">
    <citation type="journal article" date="2021" name="PeerJ">
        <title>Extensive microbial diversity within the chicken gut microbiome revealed by metagenomics and culture.</title>
        <authorList>
            <person name="Gilroy R."/>
            <person name="Ravi A."/>
            <person name="Getino M."/>
            <person name="Pursley I."/>
            <person name="Horton D.L."/>
            <person name="Alikhan N.F."/>
            <person name="Baker D."/>
            <person name="Gharbi K."/>
            <person name="Hall N."/>
            <person name="Watson M."/>
            <person name="Adriaenssens E.M."/>
            <person name="Foster-Nyarko E."/>
            <person name="Jarju S."/>
            <person name="Secka A."/>
            <person name="Antonio M."/>
            <person name="Oren A."/>
            <person name="Chaudhuri R.R."/>
            <person name="La Ragione R."/>
            <person name="Hildebrand F."/>
            <person name="Pallen M.J."/>
        </authorList>
    </citation>
    <scope>NUCLEOTIDE SEQUENCE</scope>
    <source>
        <strain evidence="3">ChiSjej4B22-8349</strain>
    </source>
</reference>
<sequence>MMICRLFTHKVTAIPIFLAVMACVFYITFNTAGRLLENMLSFCVDGAAEALSTILSRLDAPPLLTSLLIDGIWAGVGSVLSFIPVIATLFFLLSLLEESGYLSSVAAILDGPMSRVGLSGRCVVPMISGFGCSVPAVLAAASISDKRTRLITISLIPFMSCSAKLPIYSMFAAAFFDSYRLLAIICVYVIGIIAALICGLAAKYLCPVPGHCQRHPAVCRYHSPGSCSTPSRSLLRIPDMRIVTSAAVSSAAGFVKKAFTVILAASAIIWFLRSFDTAFQFSPDGSNSLLACLGKTVAPLLAPLGFEDWRAAAAIIAGLSAKEAVISTFAVLSSSGSPADGFSAGLSDNSAALSQILLHTFTPPAALSFMVFCLLYAPCVATLSAVKSHAGGAKQAIAMFCINTTAAWVIAFAVYRIGLLICHM</sequence>
<dbReference type="Pfam" id="PF07670">
    <property type="entry name" value="Gate"/>
    <property type="match status" value="2"/>
</dbReference>
<dbReference type="AlphaFoldDB" id="A0A9D1SUK9"/>
<evidence type="ECO:0000313" key="3">
    <source>
        <dbReference type="EMBL" id="HIU96308.1"/>
    </source>
</evidence>
<keyword evidence="1" id="KW-0472">Membrane</keyword>
<feature type="transmembrane region" description="Helical" evidence="1">
    <location>
        <begin position="12"/>
        <end position="29"/>
    </location>
</feature>
<dbReference type="PROSITE" id="PS51257">
    <property type="entry name" value="PROKAR_LIPOPROTEIN"/>
    <property type="match status" value="1"/>
</dbReference>
<dbReference type="InterPro" id="IPR011642">
    <property type="entry name" value="Gate_dom"/>
</dbReference>
<dbReference type="GO" id="GO:0015093">
    <property type="term" value="F:ferrous iron transmembrane transporter activity"/>
    <property type="evidence" value="ECO:0007669"/>
    <property type="project" value="TreeGrafter"/>
</dbReference>